<dbReference type="Proteomes" id="UP000678374">
    <property type="component" value="Unassembled WGS sequence"/>
</dbReference>
<proteinExistence type="predicted"/>
<accession>A0A941BL86</accession>
<dbReference type="SUPFAM" id="SSF56112">
    <property type="entry name" value="Protein kinase-like (PK-like)"/>
    <property type="match status" value="1"/>
</dbReference>
<sequence length="583" mass="66257">MKTVRFIILEDEVAVIHKYRNYLIHGGVEHDNIWPDGSQITTLRNARWMNVMHTLAELQQKGWDPTAFMTVLILDLALNEEGNPLLGIEEIRKSVDFLDQYVILVVSNSADAATDKLEDKVDGLLAKRDLTDIDPKEEGPYGSHRFWTSIRSACQSWSRRTGRKSTLPLLPCAPVDSDNISLTVFRARFGMHAIDEIASYISEKFEANQPPHIFISNGGFSGAAVLLIFFSTDKGVREIALKLSESRSALEKEASAAAEAINAAGKFDYAFQSIKGPYRLPLGGRTVYGMHQIYLKGTTLEHSFLDASDNDFKTSLAELNLMLNRISRSGIRDSRRLPASRILGVSEEQVERCCSNAADLHGLHKVFVKHVGHSPLVGEISQGKLEELCTALRNWSDFCDTCFPEGVAAYEQHGDFHARNIMVCPSGGGAQIKFIDSARFGNWPAFYDITRLRLNLAIRMLDPAKSQMEFMPDRVWKWEQAWTSRTSSADRISKPDKYLSRYNTFQDVILKIIANVKREEPQIKDFDLTILLNECFDLIKMIGYVDISPFRRLWLFYRLIDSFQNIKRRRTGRRMKVRQGRFA</sequence>
<organism evidence="1 2">
    <name type="scientific">Ideonella aquatica</name>
    <dbReference type="NCBI Taxonomy" id="2824119"/>
    <lineage>
        <taxon>Bacteria</taxon>
        <taxon>Pseudomonadati</taxon>
        <taxon>Pseudomonadota</taxon>
        <taxon>Betaproteobacteria</taxon>
        <taxon>Burkholderiales</taxon>
        <taxon>Sphaerotilaceae</taxon>
        <taxon>Ideonella</taxon>
    </lineage>
</organism>
<dbReference type="AlphaFoldDB" id="A0A941BL86"/>
<evidence type="ECO:0000313" key="1">
    <source>
        <dbReference type="EMBL" id="MBQ0960703.1"/>
    </source>
</evidence>
<protein>
    <submittedName>
        <fullName evidence="1">Uncharacterized protein</fullName>
    </submittedName>
</protein>
<gene>
    <name evidence="1" type="ORF">KAK06_17240</name>
</gene>
<dbReference type="RefSeq" id="WP_210803380.1">
    <property type="nucleotide sequence ID" value="NZ_JAGQDE010000017.1"/>
</dbReference>
<dbReference type="EMBL" id="JAGQDE010000017">
    <property type="protein sequence ID" value="MBQ0960703.1"/>
    <property type="molecule type" value="Genomic_DNA"/>
</dbReference>
<reference evidence="1" key="1">
    <citation type="submission" date="2021-04" db="EMBL/GenBank/DDBJ databases">
        <title>The genome sequence of Ideonella sp. 4Y11.</title>
        <authorList>
            <person name="Liu Y."/>
        </authorList>
    </citation>
    <scope>NUCLEOTIDE SEQUENCE</scope>
    <source>
        <strain evidence="1">4Y11</strain>
    </source>
</reference>
<comment type="caution">
    <text evidence="1">The sequence shown here is derived from an EMBL/GenBank/DDBJ whole genome shotgun (WGS) entry which is preliminary data.</text>
</comment>
<name>A0A941BL86_9BURK</name>
<keyword evidence="2" id="KW-1185">Reference proteome</keyword>
<evidence type="ECO:0000313" key="2">
    <source>
        <dbReference type="Proteomes" id="UP000678374"/>
    </source>
</evidence>
<dbReference type="InterPro" id="IPR011009">
    <property type="entry name" value="Kinase-like_dom_sf"/>
</dbReference>